<feature type="region of interest" description="Disordered" evidence="17">
    <location>
        <begin position="213"/>
        <end position="298"/>
    </location>
</feature>
<dbReference type="SUPFAM" id="SSF56112">
    <property type="entry name" value="Protein kinase-like (PK-like)"/>
    <property type="match status" value="1"/>
</dbReference>
<keyword evidence="10 16" id="KW-0547">Nucleotide-binding</keyword>
<comment type="cofactor">
    <cofactor evidence="1">
        <name>Mg(2+)</name>
        <dbReference type="ChEBI" id="CHEBI:18420"/>
    </cofactor>
</comment>
<gene>
    <name evidence="20" type="ORF">niasHS_007338</name>
</gene>
<feature type="region of interest" description="Disordered" evidence="17">
    <location>
        <begin position="988"/>
        <end position="1017"/>
    </location>
</feature>
<name>A0ABD2JK16_HETSC</name>
<accession>A0ABD2JK16</accession>
<dbReference type="GO" id="GO:0005737">
    <property type="term" value="C:cytoplasm"/>
    <property type="evidence" value="ECO:0007669"/>
    <property type="project" value="UniProtKB-SubCell"/>
</dbReference>
<dbReference type="CDD" id="cd21774">
    <property type="entry name" value="MobB_LATS"/>
    <property type="match status" value="1"/>
</dbReference>
<keyword evidence="13" id="KW-0460">Magnesium</keyword>
<feature type="binding site" evidence="16">
    <location>
        <position position="573"/>
    </location>
    <ligand>
        <name>ATP</name>
        <dbReference type="ChEBI" id="CHEBI:30616"/>
    </ligand>
</feature>
<evidence type="ECO:0000256" key="14">
    <source>
        <dbReference type="ARBA" id="ARBA00047899"/>
    </source>
</evidence>
<evidence type="ECO:0000256" key="17">
    <source>
        <dbReference type="SAM" id="MobiDB-lite"/>
    </source>
</evidence>
<evidence type="ECO:0000256" key="9">
    <source>
        <dbReference type="ARBA" id="ARBA00022723"/>
    </source>
</evidence>
<comment type="catalytic activity">
    <reaction evidence="15">
        <text>L-seryl-[protein] + ATP = O-phospho-L-seryl-[protein] + ADP + H(+)</text>
        <dbReference type="Rhea" id="RHEA:17989"/>
        <dbReference type="Rhea" id="RHEA-COMP:9863"/>
        <dbReference type="Rhea" id="RHEA-COMP:11604"/>
        <dbReference type="ChEBI" id="CHEBI:15378"/>
        <dbReference type="ChEBI" id="CHEBI:29999"/>
        <dbReference type="ChEBI" id="CHEBI:30616"/>
        <dbReference type="ChEBI" id="CHEBI:83421"/>
        <dbReference type="ChEBI" id="CHEBI:456216"/>
        <dbReference type="EC" id="2.7.11.1"/>
    </reaction>
</comment>
<dbReference type="Proteomes" id="UP001620645">
    <property type="component" value="Unassembled WGS sequence"/>
</dbReference>
<dbReference type="AlphaFoldDB" id="A0ABD2JK16"/>
<feature type="compositionally biased region" description="Basic and acidic residues" evidence="17">
    <location>
        <begin position="56"/>
        <end position="66"/>
    </location>
</feature>
<evidence type="ECO:0000256" key="2">
    <source>
        <dbReference type="ARBA" id="ARBA00004496"/>
    </source>
</evidence>
<feature type="compositionally biased region" description="Acidic residues" evidence="17">
    <location>
        <begin position="78"/>
        <end position="90"/>
    </location>
</feature>
<keyword evidence="9" id="KW-0479">Metal-binding</keyword>
<comment type="catalytic activity">
    <reaction evidence="14">
        <text>L-threonyl-[protein] + ATP = O-phospho-L-threonyl-[protein] + ADP + H(+)</text>
        <dbReference type="Rhea" id="RHEA:46608"/>
        <dbReference type="Rhea" id="RHEA-COMP:11060"/>
        <dbReference type="Rhea" id="RHEA-COMP:11605"/>
        <dbReference type="ChEBI" id="CHEBI:15378"/>
        <dbReference type="ChEBI" id="CHEBI:30013"/>
        <dbReference type="ChEBI" id="CHEBI:30616"/>
        <dbReference type="ChEBI" id="CHEBI:61977"/>
        <dbReference type="ChEBI" id="CHEBI:456216"/>
        <dbReference type="EC" id="2.7.11.1"/>
    </reaction>
</comment>
<evidence type="ECO:0000256" key="7">
    <source>
        <dbReference type="ARBA" id="ARBA00022553"/>
    </source>
</evidence>
<evidence type="ECO:0000256" key="8">
    <source>
        <dbReference type="ARBA" id="ARBA00022679"/>
    </source>
</evidence>
<dbReference type="InterPro" id="IPR017441">
    <property type="entry name" value="Protein_kinase_ATP_BS"/>
</dbReference>
<organism evidence="20 21">
    <name type="scientific">Heterodera schachtii</name>
    <name type="common">Sugarbeet cyst nematode worm</name>
    <name type="synonym">Tylenchus schachtii</name>
    <dbReference type="NCBI Taxonomy" id="97005"/>
    <lineage>
        <taxon>Eukaryota</taxon>
        <taxon>Metazoa</taxon>
        <taxon>Ecdysozoa</taxon>
        <taxon>Nematoda</taxon>
        <taxon>Chromadorea</taxon>
        <taxon>Rhabditida</taxon>
        <taxon>Tylenchina</taxon>
        <taxon>Tylenchomorpha</taxon>
        <taxon>Tylenchoidea</taxon>
        <taxon>Heteroderidae</taxon>
        <taxon>Heteroderinae</taxon>
        <taxon>Heterodera</taxon>
    </lineage>
</organism>
<dbReference type="InterPro" id="IPR008271">
    <property type="entry name" value="Ser/Thr_kinase_AS"/>
</dbReference>
<evidence type="ECO:0000256" key="12">
    <source>
        <dbReference type="ARBA" id="ARBA00022840"/>
    </source>
</evidence>
<evidence type="ECO:0000256" key="15">
    <source>
        <dbReference type="ARBA" id="ARBA00048679"/>
    </source>
</evidence>
<dbReference type="PROSITE" id="PS00108">
    <property type="entry name" value="PROTEIN_KINASE_ST"/>
    <property type="match status" value="1"/>
</dbReference>
<evidence type="ECO:0000256" key="1">
    <source>
        <dbReference type="ARBA" id="ARBA00001946"/>
    </source>
</evidence>
<dbReference type="GO" id="GO:1900181">
    <property type="term" value="P:negative regulation of protein localization to nucleus"/>
    <property type="evidence" value="ECO:0007669"/>
    <property type="project" value="UniProtKB-ARBA"/>
</dbReference>
<sequence>MLPSPPNGLSAVPSSSSASSSPNSPRLRPPFPPPLRSPPFAVPPPSLHILPEETAADSHHRQKLDFIRSSLQQYEQKWEEEEGERAEDNENGGINETEFWGETEEDEGEEEEEEEEEEEDTEEEEEEDDWAENGWRAAMVQKVVDEGYDRESAYYALKLVNFRSLSEAVEVLSSVKQKLVKQQQNQQKQHNANKVPKCAQLTPSRSLVFVNESSDQNQHKSVPKFSAGQDRHSPAKGEHSLPPADPFPRSAYAQNALSPTTLRQRRTEMASPAAQLSEWKSPPQLTPRKSLAHANSAALRQSKSFGPADVLAAHSIGQTDHCAVANGRRNPPQGIVTRIERNRSERTERKATTMDRPQEKEEQMKETARDKKQHCVTAFPVCAPSSSSPSRPHQNAPQLVQRIFVDPQVPLCRVANKSAPDYYSQFISNKQFAASSAVSPRSNAINRCVSPLPESVAKKLKNNTYDRAVKPCRAPMFRFFMEQHIEKLTQQYKERNQREMQLTREMELAGLAEPVKTRMLRLLRQKESKYIRLRRQKMNREMFELIRHIGIGAFGKVTLVRKKDSDNQVYAMKTLVKADVIQKQQAAHVKAERDILSEANSPWIVKLFFSFQDTENLYFIMEYVPGGDMMQLLINMGIFPESLARFYIAELTLAVEYVHSLGFIHRDIKPDNILIDRSGHIKLTDFGLCTGLRWTHDKRHYVVYDEQSNGAPIGHVRDDSFSLPPGLDQRVKVLEMRHHRKRDRAHSVVGTGNYMAPEVVQKIGHTQLCDWWSVGVILYEMVYGRPPFLSQRDDPAETQFMIVHWRRFLDLRNAMGVRLSKQCVDCVAKLCCDQENRLGHRNGAKDIKAHPWFKGIDFSNLRNTFPEYVPRVQHPEDTSNFDTFEVENEELIRTNGNGNDRFKCAAYGGGKPLAPNFIDFTFRHFFSEGMCPPARGRSPQVRPSLAPLMETSTEGGNAAKSPAGEVFAKPKQIVTTTGRAKVVPFASSKRVPAPPIPSAPSKATTVQIGGSACDAKQ</sequence>
<keyword evidence="7" id="KW-0597">Phosphoprotein</keyword>
<feature type="compositionally biased region" description="Low complexity" evidence="17">
    <location>
        <begin position="9"/>
        <end position="26"/>
    </location>
</feature>
<evidence type="ECO:0000259" key="19">
    <source>
        <dbReference type="PROSITE" id="PS51285"/>
    </source>
</evidence>
<feature type="domain" description="Protein kinase" evidence="18">
    <location>
        <begin position="543"/>
        <end position="853"/>
    </location>
</feature>
<dbReference type="GO" id="GO:0004674">
    <property type="term" value="F:protein serine/threonine kinase activity"/>
    <property type="evidence" value="ECO:0007669"/>
    <property type="project" value="UniProtKB-KW"/>
</dbReference>
<dbReference type="GO" id="GO:0071944">
    <property type="term" value="C:cell periphery"/>
    <property type="evidence" value="ECO:0007669"/>
    <property type="project" value="UniProtKB-ARBA"/>
</dbReference>
<feature type="region of interest" description="Disordered" evidence="17">
    <location>
        <begin position="341"/>
        <end position="363"/>
    </location>
</feature>
<evidence type="ECO:0000256" key="5">
    <source>
        <dbReference type="ARBA" id="ARBA00022490"/>
    </source>
</evidence>
<dbReference type="GO" id="GO:0046872">
    <property type="term" value="F:metal ion binding"/>
    <property type="evidence" value="ECO:0007669"/>
    <property type="project" value="UniProtKB-KW"/>
</dbReference>
<dbReference type="PANTHER" id="PTHR24356">
    <property type="entry name" value="SERINE/THREONINE-PROTEIN KINASE"/>
    <property type="match status" value="1"/>
</dbReference>
<dbReference type="SMART" id="SM00133">
    <property type="entry name" value="S_TK_X"/>
    <property type="match status" value="1"/>
</dbReference>
<feature type="region of interest" description="Disordered" evidence="17">
    <location>
        <begin position="1"/>
        <end position="135"/>
    </location>
</feature>
<keyword evidence="8" id="KW-0808">Transferase</keyword>
<protein>
    <recommendedName>
        <fullName evidence="4">non-specific serine/threonine protein kinase</fullName>
        <ecNumber evidence="4">2.7.11.1</ecNumber>
    </recommendedName>
</protein>
<dbReference type="EMBL" id="JBICCN010000138">
    <property type="protein sequence ID" value="KAL3090963.1"/>
    <property type="molecule type" value="Genomic_DNA"/>
</dbReference>
<evidence type="ECO:0000256" key="16">
    <source>
        <dbReference type="PROSITE-ProRule" id="PRU10141"/>
    </source>
</evidence>
<feature type="compositionally biased region" description="Polar residues" evidence="17">
    <location>
        <begin position="252"/>
        <end position="262"/>
    </location>
</feature>
<dbReference type="Gene3D" id="3.30.200.20">
    <property type="entry name" value="Phosphorylase Kinase, domain 1"/>
    <property type="match status" value="1"/>
</dbReference>
<evidence type="ECO:0000256" key="13">
    <source>
        <dbReference type="ARBA" id="ARBA00022842"/>
    </source>
</evidence>
<evidence type="ECO:0000256" key="10">
    <source>
        <dbReference type="ARBA" id="ARBA00022741"/>
    </source>
</evidence>
<dbReference type="InterPro" id="IPR000719">
    <property type="entry name" value="Prot_kinase_dom"/>
</dbReference>
<evidence type="ECO:0000313" key="21">
    <source>
        <dbReference type="Proteomes" id="UP001620645"/>
    </source>
</evidence>
<feature type="compositionally biased region" description="Acidic residues" evidence="17">
    <location>
        <begin position="99"/>
        <end position="131"/>
    </location>
</feature>
<reference evidence="20 21" key="1">
    <citation type="submission" date="2024-10" db="EMBL/GenBank/DDBJ databases">
        <authorList>
            <person name="Kim D."/>
        </authorList>
    </citation>
    <scope>NUCLEOTIDE SEQUENCE [LARGE SCALE GENOMIC DNA]</scope>
    <source>
        <strain evidence="20">Taebaek</strain>
    </source>
</reference>
<keyword evidence="6" id="KW-0723">Serine/threonine-protein kinase</keyword>
<proteinExistence type="inferred from homology"/>
<dbReference type="FunFam" id="3.30.200.20:FF:000391">
    <property type="entry name" value="Large tumor suppressor kinase 1"/>
    <property type="match status" value="1"/>
</dbReference>
<dbReference type="Gene3D" id="1.10.510.10">
    <property type="entry name" value="Transferase(Phosphotransferase) domain 1"/>
    <property type="match status" value="1"/>
</dbReference>
<comment type="similarity">
    <text evidence="3">Belongs to the protein kinase superfamily. AGC Ser/Thr protein kinase family.</text>
</comment>
<evidence type="ECO:0000256" key="11">
    <source>
        <dbReference type="ARBA" id="ARBA00022777"/>
    </source>
</evidence>
<comment type="caution">
    <text evidence="20">The sequence shown here is derived from an EMBL/GenBank/DDBJ whole genome shotgun (WGS) entry which is preliminary data.</text>
</comment>
<feature type="compositionally biased region" description="Pro residues" evidence="17">
    <location>
        <begin position="27"/>
        <end position="46"/>
    </location>
</feature>
<evidence type="ECO:0000259" key="18">
    <source>
        <dbReference type="PROSITE" id="PS50011"/>
    </source>
</evidence>
<feature type="compositionally biased region" description="Basic and acidic residues" evidence="17">
    <location>
        <begin position="229"/>
        <end position="239"/>
    </location>
</feature>
<evidence type="ECO:0000256" key="4">
    <source>
        <dbReference type="ARBA" id="ARBA00012513"/>
    </source>
</evidence>
<feature type="domain" description="AGC-kinase C-terminal" evidence="19">
    <location>
        <begin position="854"/>
        <end position="932"/>
    </location>
</feature>
<keyword evidence="12 16" id="KW-0067">ATP-binding</keyword>
<keyword evidence="21" id="KW-1185">Reference proteome</keyword>
<dbReference type="PROSITE" id="PS00107">
    <property type="entry name" value="PROTEIN_KINASE_ATP"/>
    <property type="match status" value="1"/>
</dbReference>
<dbReference type="PROSITE" id="PS50011">
    <property type="entry name" value="PROTEIN_KINASE_DOM"/>
    <property type="match status" value="1"/>
</dbReference>
<dbReference type="GO" id="GO:0005524">
    <property type="term" value="F:ATP binding"/>
    <property type="evidence" value="ECO:0007669"/>
    <property type="project" value="UniProtKB-UniRule"/>
</dbReference>
<dbReference type="InterPro" id="IPR011009">
    <property type="entry name" value="Kinase-like_dom_sf"/>
</dbReference>
<evidence type="ECO:0000313" key="20">
    <source>
        <dbReference type="EMBL" id="KAL3090963.1"/>
    </source>
</evidence>
<comment type="subcellular location">
    <subcellularLocation>
        <location evidence="2">Cytoplasm</location>
    </subcellularLocation>
</comment>
<dbReference type="GO" id="GO:0007010">
    <property type="term" value="P:cytoskeleton organization"/>
    <property type="evidence" value="ECO:0007669"/>
    <property type="project" value="UniProtKB-ARBA"/>
</dbReference>
<dbReference type="SMART" id="SM00220">
    <property type="entry name" value="S_TKc"/>
    <property type="match status" value="1"/>
</dbReference>
<dbReference type="PANTHER" id="PTHR24356:SF418">
    <property type="entry name" value="SERINE_THREONINE-PROTEIN KINASE WARTS"/>
    <property type="match status" value="1"/>
</dbReference>
<dbReference type="EC" id="2.7.11.1" evidence="4"/>
<dbReference type="Pfam" id="PF00069">
    <property type="entry name" value="Pkinase"/>
    <property type="match status" value="2"/>
</dbReference>
<dbReference type="PROSITE" id="PS51285">
    <property type="entry name" value="AGC_KINASE_CTER"/>
    <property type="match status" value="1"/>
</dbReference>
<dbReference type="FunFam" id="1.10.510.10:FF:000024">
    <property type="entry name" value="Probable serine/threonine-protein kinase cot-1"/>
    <property type="match status" value="1"/>
</dbReference>
<keyword evidence="11" id="KW-0418">Kinase</keyword>
<evidence type="ECO:0000256" key="6">
    <source>
        <dbReference type="ARBA" id="ARBA00022527"/>
    </source>
</evidence>
<dbReference type="InterPro" id="IPR000961">
    <property type="entry name" value="AGC-kinase_C"/>
</dbReference>
<keyword evidence="5" id="KW-0963">Cytoplasm</keyword>
<evidence type="ECO:0000256" key="3">
    <source>
        <dbReference type="ARBA" id="ARBA00009903"/>
    </source>
</evidence>
<dbReference type="InterPro" id="IPR050236">
    <property type="entry name" value="Ser_Thr_kinase_AGC"/>
</dbReference>